<evidence type="ECO:0000256" key="11">
    <source>
        <dbReference type="ARBA" id="ARBA00022777"/>
    </source>
</evidence>
<dbReference type="GO" id="GO:0004674">
    <property type="term" value="F:protein serine/threonine kinase activity"/>
    <property type="evidence" value="ECO:0007669"/>
    <property type="project" value="UniProtKB-KW"/>
</dbReference>
<evidence type="ECO:0000256" key="9">
    <source>
        <dbReference type="ARBA" id="ARBA00022737"/>
    </source>
</evidence>
<dbReference type="CDD" id="cd14066">
    <property type="entry name" value="STKc_IRAK"/>
    <property type="match status" value="1"/>
</dbReference>
<keyword evidence="14 20" id="KW-0472">Membrane</keyword>
<feature type="chain" id="PRO_5014165153" description="non-specific serine/threonine protein kinase" evidence="21">
    <location>
        <begin position="27"/>
        <end position="943"/>
    </location>
</feature>
<dbReference type="GO" id="GO:0005524">
    <property type="term" value="F:ATP binding"/>
    <property type="evidence" value="ECO:0007669"/>
    <property type="project" value="UniProtKB-UniRule"/>
</dbReference>
<evidence type="ECO:0000256" key="1">
    <source>
        <dbReference type="ARBA" id="ARBA00004162"/>
    </source>
</evidence>
<dbReference type="Pfam" id="PF08263">
    <property type="entry name" value="LRRNT_2"/>
    <property type="match status" value="1"/>
</dbReference>
<evidence type="ECO:0000256" key="6">
    <source>
        <dbReference type="ARBA" id="ARBA00022679"/>
    </source>
</evidence>
<dbReference type="SMART" id="SM00369">
    <property type="entry name" value="LRR_TYP"/>
    <property type="match status" value="5"/>
</dbReference>
<keyword evidence="24" id="KW-1185">Reference proteome</keyword>
<keyword evidence="15 23" id="KW-0675">Receptor</keyword>
<keyword evidence="8 21" id="KW-0732">Signal</keyword>
<comment type="subcellular location">
    <subcellularLocation>
        <location evidence="1">Cell membrane</location>
        <topology evidence="1">Single-pass membrane protein</topology>
    </subcellularLocation>
</comment>
<keyword evidence="12 19" id="KW-0067">ATP-binding</keyword>
<evidence type="ECO:0000256" key="21">
    <source>
        <dbReference type="SAM" id="SignalP"/>
    </source>
</evidence>
<organism evidence="23 24">
    <name type="scientific">Apostasia shenzhenica</name>
    <dbReference type="NCBI Taxonomy" id="1088818"/>
    <lineage>
        <taxon>Eukaryota</taxon>
        <taxon>Viridiplantae</taxon>
        <taxon>Streptophyta</taxon>
        <taxon>Embryophyta</taxon>
        <taxon>Tracheophyta</taxon>
        <taxon>Spermatophyta</taxon>
        <taxon>Magnoliopsida</taxon>
        <taxon>Liliopsida</taxon>
        <taxon>Asparagales</taxon>
        <taxon>Orchidaceae</taxon>
        <taxon>Apostasioideae</taxon>
        <taxon>Apostasia</taxon>
    </lineage>
</organism>
<feature type="transmembrane region" description="Helical" evidence="20">
    <location>
        <begin position="551"/>
        <end position="575"/>
    </location>
</feature>
<evidence type="ECO:0000313" key="23">
    <source>
        <dbReference type="EMBL" id="PKA51145.1"/>
    </source>
</evidence>
<evidence type="ECO:0000256" key="3">
    <source>
        <dbReference type="ARBA" id="ARBA00012513"/>
    </source>
</evidence>
<dbReference type="STRING" id="1088818.A0A2I0A6H3"/>
<dbReference type="Gene3D" id="3.30.200.20">
    <property type="entry name" value="Phosphorylase Kinase, domain 1"/>
    <property type="match status" value="1"/>
</dbReference>
<evidence type="ECO:0000256" key="4">
    <source>
        <dbReference type="ARBA" id="ARBA00022527"/>
    </source>
</evidence>
<dbReference type="GO" id="GO:0106310">
    <property type="term" value="F:protein serine kinase activity"/>
    <property type="evidence" value="ECO:0007669"/>
    <property type="project" value="RHEA"/>
</dbReference>
<comment type="catalytic activity">
    <reaction evidence="18">
        <text>L-seryl-[protein] + ATP = O-phospho-L-seryl-[protein] + ADP + H(+)</text>
        <dbReference type="Rhea" id="RHEA:17989"/>
        <dbReference type="Rhea" id="RHEA-COMP:9863"/>
        <dbReference type="Rhea" id="RHEA-COMP:11604"/>
        <dbReference type="ChEBI" id="CHEBI:15378"/>
        <dbReference type="ChEBI" id="CHEBI:29999"/>
        <dbReference type="ChEBI" id="CHEBI:30616"/>
        <dbReference type="ChEBI" id="CHEBI:83421"/>
        <dbReference type="ChEBI" id="CHEBI:456216"/>
        <dbReference type="EC" id="2.7.11.1"/>
    </reaction>
</comment>
<dbReference type="SUPFAM" id="SSF52058">
    <property type="entry name" value="L domain-like"/>
    <property type="match status" value="2"/>
</dbReference>
<dbReference type="FunFam" id="3.30.200.20:FF:000039">
    <property type="entry name" value="receptor-like protein kinase FERONIA"/>
    <property type="match status" value="1"/>
</dbReference>
<keyword evidence="5" id="KW-0433">Leucine-rich repeat</keyword>
<reference evidence="23 24" key="1">
    <citation type="journal article" date="2017" name="Nature">
        <title>The Apostasia genome and the evolution of orchids.</title>
        <authorList>
            <person name="Zhang G.Q."/>
            <person name="Liu K.W."/>
            <person name="Li Z."/>
            <person name="Lohaus R."/>
            <person name="Hsiao Y.Y."/>
            <person name="Niu S.C."/>
            <person name="Wang J.Y."/>
            <person name="Lin Y.C."/>
            <person name="Xu Q."/>
            <person name="Chen L.J."/>
            <person name="Yoshida K."/>
            <person name="Fujiwara S."/>
            <person name="Wang Z.W."/>
            <person name="Zhang Y.Q."/>
            <person name="Mitsuda N."/>
            <person name="Wang M."/>
            <person name="Liu G.H."/>
            <person name="Pecoraro L."/>
            <person name="Huang H.X."/>
            <person name="Xiao X.J."/>
            <person name="Lin M."/>
            <person name="Wu X.Y."/>
            <person name="Wu W.L."/>
            <person name="Chen Y.Y."/>
            <person name="Chang S.B."/>
            <person name="Sakamoto S."/>
            <person name="Ohme-Takagi M."/>
            <person name="Yagi M."/>
            <person name="Zeng S.J."/>
            <person name="Shen C.Y."/>
            <person name="Yeh C.M."/>
            <person name="Luo Y.B."/>
            <person name="Tsai W.C."/>
            <person name="Van de Peer Y."/>
            <person name="Liu Z.J."/>
        </authorList>
    </citation>
    <scope>NUCLEOTIDE SEQUENCE [LARGE SCALE GENOMIC DNA]</scope>
    <source>
        <strain evidence="24">cv. Shenzhen</strain>
        <tissue evidence="23">Stem</tissue>
    </source>
</reference>
<dbReference type="SUPFAM" id="SSF56112">
    <property type="entry name" value="Protein kinase-like (PK-like)"/>
    <property type="match status" value="1"/>
</dbReference>
<keyword evidence="9" id="KW-0677">Repeat</keyword>
<dbReference type="FunFam" id="1.10.510.10:FF:000453">
    <property type="entry name" value="LRR receptor-like serine/threonine-protein kinase HSL2"/>
    <property type="match status" value="1"/>
</dbReference>
<dbReference type="EC" id="2.7.11.1" evidence="3"/>
<keyword evidence="11 23" id="KW-0418">Kinase</keyword>
<keyword evidence="4" id="KW-0723">Serine/threonine-protein kinase</keyword>
<evidence type="ECO:0000256" key="2">
    <source>
        <dbReference type="ARBA" id="ARBA00008684"/>
    </source>
</evidence>
<evidence type="ECO:0000256" key="19">
    <source>
        <dbReference type="PROSITE-ProRule" id="PRU10141"/>
    </source>
</evidence>
<feature type="domain" description="Protein kinase" evidence="22">
    <location>
        <begin position="615"/>
        <end position="889"/>
    </location>
</feature>
<dbReference type="PANTHER" id="PTHR45974">
    <property type="entry name" value="RECEPTOR-LIKE PROTEIN 55"/>
    <property type="match status" value="1"/>
</dbReference>
<evidence type="ECO:0000256" key="14">
    <source>
        <dbReference type="ARBA" id="ARBA00023136"/>
    </source>
</evidence>
<dbReference type="InterPro" id="IPR011009">
    <property type="entry name" value="Kinase-like_dom_sf"/>
</dbReference>
<accession>A0A2I0A6H3</accession>
<dbReference type="InterPro" id="IPR001245">
    <property type="entry name" value="Ser-Thr/Tyr_kinase_cat_dom"/>
</dbReference>
<dbReference type="InterPro" id="IPR017441">
    <property type="entry name" value="Protein_kinase_ATP_BS"/>
</dbReference>
<dbReference type="Proteomes" id="UP000236161">
    <property type="component" value="Unassembled WGS sequence"/>
</dbReference>
<dbReference type="PROSITE" id="PS00107">
    <property type="entry name" value="PROTEIN_KINASE_ATP"/>
    <property type="match status" value="1"/>
</dbReference>
<evidence type="ECO:0000256" key="20">
    <source>
        <dbReference type="SAM" id="Phobius"/>
    </source>
</evidence>
<comment type="similarity">
    <text evidence="2">Belongs to the protein kinase superfamily. Ser/Thr protein kinase family.</text>
</comment>
<dbReference type="PANTHER" id="PTHR45974:SF234">
    <property type="entry name" value="PROTEIN KINASE DOMAIN-CONTAINING PROTEIN"/>
    <property type="match status" value="1"/>
</dbReference>
<dbReference type="Pfam" id="PF13855">
    <property type="entry name" value="LRR_8"/>
    <property type="match status" value="1"/>
</dbReference>
<dbReference type="GO" id="GO:0005886">
    <property type="term" value="C:plasma membrane"/>
    <property type="evidence" value="ECO:0007669"/>
    <property type="project" value="UniProtKB-SubCell"/>
</dbReference>
<dbReference type="SMART" id="SM00220">
    <property type="entry name" value="S_TKc"/>
    <property type="match status" value="1"/>
</dbReference>
<dbReference type="InterPro" id="IPR003591">
    <property type="entry name" value="Leu-rich_rpt_typical-subtyp"/>
</dbReference>
<evidence type="ECO:0000256" key="16">
    <source>
        <dbReference type="ARBA" id="ARBA00023180"/>
    </source>
</evidence>
<dbReference type="InterPro" id="IPR032675">
    <property type="entry name" value="LRR_dom_sf"/>
</dbReference>
<evidence type="ECO:0000256" key="7">
    <source>
        <dbReference type="ARBA" id="ARBA00022692"/>
    </source>
</evidence>
<evidence type="ECO:0000256" key="13">
    <source>
        <dbReference type="ARBA" id="ARBA00022989"/>
    </source>
</evidence>
<feature type="signal peptide" evidence="21">
    <location>
        <begin position="1"/>
        <end position="26"/>
    </location>
</feature>
<keyword evidence="6 23" id="KW-0808">Transferase</keyword>
<dbReference type="InterPro" id="IPR013210">
    <property type="entry name" value="LRR_N_plant-typ"/>
</dbReference>
<evidence type="ECO:0000256" key="5">
    <source>
        <dbReference type="ARBA" id="ARBA00022614"/>
    </source>
</evidence>
<comment type="catalytic activity">
    <reaction evidence="17">
        <text>L-threonyl-[protein] + ATP = O-phospho-L-threonyl-[protein] + ADP + H(+)</text>
        <dbReference type="Rhea" id="RHEA:46608"/>
        <dbReference type="Rhea" id="RHEA-COMP:11060"/>
        <dbReference type="Rhea" id="RHEA-COMP:11605"/>
        <dbReference type="ChEBI" id="CHEBI:15378"/>
        <dbReference type="ChEBI" id="CHEBI:30013"/>
        <dbReference type="ChEBI" id="CHEBI:30616"/>
        <dbReference type="ChEBI" id="CHEBI:61977"/>
        <dbReference type="ChEBI" id="CHEBI:456216"/>
        <dbReference type="EC" id="2.7.11.1"/>
    </reaction>
</comment>
<feature type="binding site" evidence="19">
    <location>
        <position position="643"/>
    </location>
    <ligand>
        <name>ATP</name>
        <dbReference type="ChEBI" id="CHEBI:30616"/>
    </ligand>
</feature>
<dbReference type="Gene3D" id="3.80.10.10">
    <property type="entry name" value="Ribonuclease Inhibitor"/>
    <property type="match status" value="3"/>
</dbReference>
<evidence type="ECO:0000256" key="18">
    <source>
        <dbReference type="ARBA" id="ARBA00048679"/>
    </source>
</evidence>
<dbReference type="InterPro" id="IPR000719">
    <property type="entry name" value="Prot_kinase_dom"/>
</dbReference>
<dbReference type="FunFam" id="3.80.10.10:FF:000387">
    <property type="entry name" value="Probable LRR receptor-like serine/threonine-protein kinase At1g06840"/>
    <property type="match status" value="1"/>
</dbReference>
<evidence type="ECO:0000256" key="17">
    <source>
        <dbReference type="ARBA" id="ARBA00047899"/>
    </source>
</evidence>
<dbReference type="InterPro" id="IPR008271">
    <property type="entry name" value="Ser/Thr_kinase_AS"/>
</dbReference>
<gene>
    <name evidence="23" type="ORF">AXF42_Ash010585</name>
</gene>
<name>A0A2I0A6H3_9ASPA</name>
<keyword evidence="10 19" id="KW-0547">Nucleotide-binding</keyword>
<dbReference type="Pfam" id="PF07714">
    <property type="entry name" value="PK_Tyr_Ser-Thr"/>
    <property type="match status" value="1"/>
</dbReference>
<dbReference type="EMBL" id="KZ452014">
    <property type="protein sequence ID" value="PKA51145.1"/>
    <property type="molecule type" value="Genomic_DNA"/>
</dbReference>
<sequence>MTKLNFAFSIMLLVILFHYLLQRTVAQVTDPMEVRALKTIKSSLNDPVGNLNSWNSGDPCTSNWNGVFCYPTPNNGHLHVQKLHLLKLNLSGNLAPEIGLLSQLQILDVMRNMINGTIPREIGSITSLKLLLLNGNAISGSLPDEIGYLPNLNRLQIDENQISGPIPKSFANLSSVEHLHMNNNSLSGQIPPELSGLPRLLHLLVDNNNLSGRLPSEFSKMPNLKILQLDNNNFSGRTIPASYGNMSTLLKLSLRNCSLQGFLPDFSGVPQLGYLDLSWNYLTGPIPSRKLSAIITTIKLSNNRLRGSIPSNLSGLPFLQLLSLSNNRLSGSVPSSIWQDNISTGNKRLIFDFQNNLLTNITGSSTFPANVTVLFYGNPVCSNHVQANLVNCEPQTVNPASGSIRSSQITCPSCRTELYYEHNPLSPIPCLCAVPLGVGYRLKSPGISDFRPYIDDFRADLTFLLGLHFYQLYFDLYSWEAGPRLRMYLKLFPDNTSLFNTSEVLRIKQMLAGWEITLSDVFGPYELLNFTLGPYSSMVPSIKRSSLSTGALIGIVVGSVVGGAIISSVISVFVMRKCSRHIIGSRKRTTSRNTIKMNDVKCFTVEEMERATDNFSCSSLIGHGGYGMVYGGVLVDGMIVAIKRLQVGSFQGSKEFSTEIELLSRLHHRNLVSLVGYCDEEDEQMLVYEFMSNGNLRDHLSSNCKDPLSFPLRLRIALETARGILYLHSEADPPIFHRDIKASNILLDSKFTAKVADFGLSRLAPLPDIEGVSADHVSTVVKGTPGYLDPEYFLTYRLTDKSDVYSLGVVFLELLTGMQPITFGKNLVREVSMAYQSGRTFTIIDERMGSYPSDCIEKFVSLAYSCCQAQPDARPSMSAVVRELEKIWAMMPDTDILHPESAITELGNTTAPLFSRAAAPYSYLSSASGSDVLRSVVPNVSPR</sequence>
<dbReference type="AlphaFoldDB" id="A0A2I0A6H3"/>
<proteinExistence type="inferred from homology"/>
<protein>
    <recommendedName>
        <fullName evidence="3">non-specific serine/threonine protein kinase</fullName>
        <ecNumber evidence="3">2.7.11.1</ecNumber>
    </recommendedName>
</protein>
<evidence type="ECO:0000313" key="24">
    <source>
        <dbReference type="Proteomes" id="UP000236161"/>
    </source>
</evidence>
<dbReference type="InterPro" id="IPR001611">
    <property type="entry name" value="Leu-rich_rpt"/>
</dbReference>
<evidence type="ECO:0000256" key="8">
    <source>
        <dbReference type="ARBA" id="ARBA00022729"/>
    </source>
</evidence>
<dbReference type="PROSITE" id="PS00108">
    <property type="entry name" value="PROTEIN_KINASE_ST"/>
    <property type="match status" value="1"/>
</dbReference>
<keyword evidence="7 20" id="KW-0812">Transmembrane</keyword>
<dbReference type="PROSITE" id="PS50011">
    <property type="entry name" value="PROTEIN_KINASE_DOM"/>
    <property type="match status" value="1"/>
</dbReference>
<keyword evidence="16" id="KW-0325">Glycoprotein</keyword>
<evidence type="ECO:0000256" key="10">
    <source>
        <dbReference type="ARBA" id="ARBA00022741"/>
    </source>
</evidence>
<dbReference type="Gene3D" id="1.10.510.10">
    <property type="entry name" value="Transferase(Phosphotransferase) domain 1"/>
    <property type="match status" value="1"/>
</dbReference>
<dbReference type="Pfam" id="PF00560">
    <property type="entry name" value="LRR_1"/>
    <property type="match status" value="2"/>
</dbReference>
<keyword evidence="13 20" id="KW-1133">Transmembrane helix</keyword>
<evidence type="ECO:0000259" key="22">
    <source>
        <dbReference type="PROSITE" id="PS50011"/>
    </source>
</evidence>
<evidence type="ECO:0000256" key="15">
    <source>
        <dbReference type="ARBA" id="ARBA00023170"/>
    </source>
</evidence>
<evidence type="ECO:0000256" key="12">
    <source>
        <dbReference type="ARBA" id="ARBA00022840"/>
    </source>
</evidence>
<dbReference type="OrthoDB" id="2020077at2759"/>